<keyword evidence="3" id="KW-1185">Reference proteome</keyword>
<feature type="non-terminal residue" evidence="2">
    <location>
        <position position="73"/>
    </location>
</feature>
<feature type="compositionally biased region" description="Gly residues" evidence="1">
    <location>
        <begin position="9"/>
        <end position="18"/>
    </location>
</feature>
<gene>
    <name evidence="2" type="ORF">OSTQU699_LOCUS125</name>
</gene>
<dbReference type="Proteomes" id="UP000708148">
    <property type="component" value="Unassembled WGS sequence"/>
</dbReference>
<feature type="region of interest" description="Disordered" evidence="1">
    <location>
        <begin position="1"/>
        <end position="73"/>
    </location>
</feature>
<comment type="caution">
    <text evidence="2">The sequence shown here is derived from an EMBL/GenBank/DDBJ whole genome shotgun (WGS) entry which is preliminary data.</text>
</comment>
<evidence type="ECO:0000256" key="1">
    <source>
        <dbReference type="SAM" id="MobiDB-lite"/>
    </source>
</evidence>
<dbReference type="EMBL" id="CAJHUC010000176">
    <property type="protein sequence ID" value="CAD7694762.1"/>
    <property type="molecule type" value="Genomic_DNA"/>
</dbReference>
<evidence type="ECO:0000313" key="2">
    <source>
        <dbReference type="EMBL" id="CAD7694762.1"/>
    </source>
</evidence>
<protein>
    <submittedName>
        <fullName evidence="2">Uncharacterized protein</fullName>
    </submittedName>
</protein>
<name>A0A8S1IKP8_9CHLO</name>
<reference evidence="2" key="1">
    <citation type="submission" date="2020-12" db="EMBL/GenBank/DDBJ databases">
        <authorList>
            <person name="Iha C."/>
        </authorList>
    </citation>
    <scope>NUCLEOTIDE SEQUENCE</scope>
</reference>
<proteinExistence type="predicted"/>
<evidence type="ECO:0000313" key="3">
    <source>
        <dbReference type="Proteomes" id="UP000708148"/>
    </source>
</evidence>
<dbReference type="AlphaFoldDB" id="A0A8S1IKP8"/>
<sequence length="73" mass="7212">ARGVSAEGLGPGACGDGGHLIHPSPEGAGCHPAAIAAAIPPPTHHRAAVRPLPGDEALKEERPAQLGKDTGLE</sequence>
<organism evidence="2 3">
    <name type="scientific">Ostreobium quekettii</name>
    <dbReference type="NCBI Taxonomy" id="121088"/>
    <lineage>
        <taxon>Eukaryota</taxon>
        <taxon>Viridiplantae</taxon>
        <taxon>Chlorophyta</taxon>
        <taxon>core chlorophytes</taxon>
        <taxon>Ulvophyceae</taxon>
        <taxon>TCBD clade</taxon>
        <taxon>Bryopsidales</taxon>
        <taxon>Ostreobineae</taxon>
        <taxon>Ostreobiaceae</taxon>
        <taxon>Ostreobium</taxon>
    </lineage>
</organism>
<accession>A0A8S1IKP8</accession>